<dbReference type="InterPro" id="IPR042227">
    <property type="entry name" value="KBRS"/>
</dbReference>
<name>A0A8C1LQ16_CYPCA</name>
<accession>A0A8C1LQ16</accession>
<keyword evidence="2" id="KW-0547">Nucleotide-binding</keyword>
<dbReference type="Ensembl" id="ENSCCRT00010071687.1">
    <property type="protein sequence ID" value="ENSCCRP00010065172.1"/>
    <property type="gene ID" value="ENSCCRG00010027897.1"/>
</dbReference>
<evidence type="ECO:0000256" key="3">
    <source>
        <dbReference type="ARBA" id="ARBA00023134"/>
    </source>
</evidence>
<dbReference type="PRINTS" id="PR00449">
    <property type="entry name" value="RASTRNSFRMNG"/>
</dbReference>
<dbReference type="GO" id="GO:0003924">
    <property type="term" value="F:GTPase activity"/>
    <property type="evidence" value="ECO:0007669"/>
    <property type="project" value="InterPro"/>
</dbReference>
<evidence type="ECO:0000256" key="1">
    <source>
        <dbReference type="ARBA" id="ARBA00008094"/>
    </source>
</evidence>
<dbReference type="GO" id="GO:0005525">
    <property type="term" value="F:GTP binding"/>
    <property type="evidence" value="ECO:0007669"/>
    <property type="project" value="UniProtKB-KW"/>
</dbReference>
<dbReference type="PROSITE" id="PS51421">
    <property type="entry name" value="RAS"/>
    <property type="match status" value="1"/>
</dbReference>
<reference evidence="5" key="2">
    <citation type="submission" date="2025-09" db="UniProtKB">
        <authorList>
            <consortium name="Ensembl"/>
        </authorList>
    </citation>
    <scope>IDENTIFICATION</scope>
</reference>
<dbReference type="InterPro" id="IPR001806">
    <property type="entry name" value="Small_GTPase"/>
</dbReference>
<dbReference type="SMART" id="SM00175">
    <property type="entry name" value="RAB"/>
    <property type="match status" value="1"/>
</dbReference>
<sequence length="227" mass="25447">MLCEYMCHVFYPTALLRGSGHSDVLFVCLFVSVVIMGKGCKVVVCGMASVGKTAILEQLLYGSHTVGAETSDTQEDIYVASVETDRGVREQLRLYDTRGLREGLELPKHFFSVADGFVLVYSVDSLESFRRVELLKKEIDKSRDKKEVMVMVLGNKCDLRERRQVDQDAAQQWARGEKLKLWEVTVTDRSSLIEPFTSLTSRLTQPQSKSAFPLPGRKSKGTPSSDI</sequence>
<dbReference type="InterPro" id="IPR027417">
    <property type="entry name" value="P-loop_NTPase"/>
</dbReference>
<reference evidence="5" key="1">
    <citation type="submission" date="2025-08" db="UniProtKB">
        <authorList>
            <consortium name="Ensembl"/>
        </authorList>
    </citation>
    <scope>IDENTIFICATION</scope>
</reference>
<dbReference type="GO" id="GO:0032484">
    <property type="term" value="P:Ral protein signal transduction"/>
    <property type="evidence" value="ECO:0007669"/>
    <property type="project" value="TreeGrafter"/>
</dbReference>
<dbReference type="Proteomes" id="UP000694427">
    <property type="component" value="Unplaced"/>
</dbReference>
<organism evidence="5 6">
    <name type="scientific">Cyprinus carpio</name>
    <name type="common">Common carp</name>
    <dbReference type="NCBI Taxonomy" id="7962"/>
    <lineage>
        <taxon>Eukaryota</taxon>
        <taxon>Metazoa</taxon>
        <taxon>Chordata</taxon>
        <taxon>Craniata</taxon>
        <taxon>Vertebrata</taxon>
        <taxon>Euteleostomi</taxon>
        <taxon>Actinopterygii</taxon>
        <taxon>Neopterygii</taxon>
        <taxon>Teleostei</taxon>
        <taxon>Ostariophysi</taxon>
        <taxon>Cypriniformes</taxon>
        <taxon>Cyprinidae</taxon>
        <taxon>Cyprininae</taxon>
        <taxon>Cyprinus</taxon>
    </lineage>
</organism>
<protein>
    <submittedName>
        <fullName evidence="5">NFKB inhibitor interacting Ras-like 1</fullName>
    </submittedName>
</protein>
<proteinExistence type="inferred from homology"/>
<evidence type="ECO:0000313" key="6">
    <source>
        <dbReference type="Proteomes" id="UP000694427"/>
    </source>
</evidence>
<comment type="similarity">
    <text evidence="1">Belongs to the small GTPase superfamily. Ras family. KappaB-Ras subfamily.</text>
</comment>
<dbReference type="Gene3D" id="3.40.50.300">
    <property type="entry name" value="P-loop containing nucleotide triphosphate hydrolases"/>
    <property type="match status" value="1"/>
</dbReference>
<dbReference type="GO" id="GO:0043124">
    <property type="term" value="P:negative regulation of canonical NF-kappaB signal transduction"/>
    <property type="evidence" value="ECO:0007669"/>
    <property type="project" value="InterPro"/>
</dbReference>
<feature type="region of interest" description="Disordered" evidence="4">
    <location>
        <begin position="203"/>
        <end position="227"/>
    </location>
</feature>
<dbReference type="AlphaFoldDB" id="A0A8C1LQ16"/>
<dbReference type="NCBIfam" id="TIGR00231">
    <property type="entry name" value="small_GTP"/>
    <property type="match status" value="1"/>
</dbReference>
<dbReference type="SMART" id="SM00173">
    <property type="entry name" value="RAS"/>
    <property type="match status" value="1"/>
</dbReference>
<evidence type="ECO:0000256" key="2">
    <source>
        <dbReference type="ARBA" id="ARBA00022741"/>
    </source>
</evidence>
<dbReference type="Pfam" id="PF00071">
    <property type="entry name" value="Ras"/>
    <property type="match status" value="1"/>
</dbReference>
<dbReference type="PANTHER" id="PTHR46152:SF1">
    <property type="entry name" value="NF-KAPPA-B INHIBITOR-INTERACTING RAS-LIKE PROTEIN 1"/>
    <property type="match status" value="1"/>
</dbReference>
<keyword evidence="6" id="KW-1185">Reference proteome</keyword>
<dbReference type="InterPro" id="IPR005225">
    <property type="entry name" value="Small_GTP-bd"/>
</dbReference>
<dbReference type="GO" id="GO:0032794">
    <property type="term" value="F:GTPase activating protein binding"/>
    <property type="evidence" value="ECO:0007669"/>
    <property type="project" value="TreeGrafter"/>
</dbReference>
<evidence type="ECO:0000313" key="5">
    <source>
        <dbReference type="Ensembl" id="ENSCCRP00010065172.1"/>
    </source>
</evidence>
<dbReference type="SUPFAM" id="SSF52540">
    <property type="entry name" value="P-loop containing nucleoside triphosphate hydrolases"/>
    <property type="match status" value="1"/>
</dbReference>
<evidence type="ECO:0000256" key="4">
    <source>
        <dbReference type="SAM" id="MobiDB-lite"/>
    </source>
</evidence>
<dbReference type="PROSITE" id="PS51419">
    <property type="entry name" value="RAB"/>
    <property type="match status" value="1"/>
</dbReference>
<keyword evidence="3" id="KW-0342">GTP-binding</keyword>
<dbReference type="PANTHER" id="PTHR46152">
    <property type="entry name" value="NF-KAPPA-B INHIBITOR-INTERACTING RAS-LIKE PROTEIN"/>
    <property type="match status" value="1"/>
</dbReference>